<reference evidence="2 3" key="1">
    <citation type="submission" date="2019-06" db="EMBL/GenBank/DDBJ databases">
        <title>Sequencing the genomes of 1000 actinobacteria strains.</title>
        <authorList>
            <person name="Klenk H.-P."/>
        </authorList>
    </citation>
    <scope>NUCLEOTIDE SEQUENCE [LARGE SCALE GENOMIC DNA]</scope>
    <source>
        <strain evidence="2 3">DSM 19828</strain>
    </source>
</reference>
<evidence type="ECO:0000313" key="2">
    <source>
        <dbReference type="EMBL" id="TQJ14592.1"/>
    </source>
</evidence>
<organism evidence="2 3">
    <name type="scientific">Yimella lutea</name>
    <dbReference type="NCBI Taxonomy" id="587872"/>
    <lineage>
        <taxon>Bacteria</taxon>
        <taxon>Bacillati</taxon>
        <taxon>Actinomycetota</taxon>
        <taxon>Actinomycetes</taxon>
        <taxon>Micrococcales</taxon>
        <taxon>Dermacoccaceae</taxon>
        <taxon>Yimella</taxon>
    </lineage>
</organism>
<accession>A0A542EGW8</accession>
<dbReference type="EMBL" id="VFMO01000001">
    <property type="protein sequence ID" value="TQJ14592.1"/>
    <property type="molecule type" value="Genomic_DNA"/>
</dbReference>
<name>A0A542EGW8_9MICO</name>
<proteinExistence type="predicted"/>
<evidence type="ECO:0000256" key="1">
    <source>
        <dbReference type="SAM" id="MobiDB-lite"/>
    </source>
</evidence>
<comment type="caution">
    <text evidence="2">The sequence shown here is derived from an EMBL/GenBank/DDBJ whole genome shotgun (WGS) entry which is preliminary data.</text>
</comment>
<evidence type="ECO:0000313" key="3">
    <source>
        <dbReference type="Proteomes" id="UP000320806"/>
    </source>
</evidence>
<sequence>MKNTSHRAGMPTTSVEPGHPLDVRPDSDTPVADRFITKYATVEEQPWIGPQFAEALANRYLPRTRGFCGVARFRTAYAVFAHASGFGGSDFVAIERRYAVLAAISKR</sequence>
<feature type="region of interest" description="Disordered" evidence="1">
    <location>
        <begin position="1"/>
        <end position="29"/>
    </location>
</feature>
<dbReference type="Proteomes" id="UP000320806">
    <property type="component" value="Unassembled WGS sequence"/>
</dbReference>
<protein>
    <submittedName>
        <fullName evidence="2">Uncharacterized protein</fullName>
    </submittedName>
</protein>
<keyword evidence="3" id="KW-1185">Reference proteome</keyword>
<gene>
    <name evidence="2" type="ORF">FB459_2060</name>
</gene>
<dbReference type="AlphaFoldDB" id="A0A542EGW8"/>